<evidence type="ECO:0000313" key="1">
    <source>
        <dbReference type="EMBL" id="KAK2958283.1"/>
    </source>
</evidence>
<dbReference type="Proteomes" id="UP001281761">
    <property type="component" value="Unassembled WGS sequence"/>
</dbReference>
<gene>
    <name evidence="1" type="ORF">BLNAU_6770</name>
</gene>
<comment type="caution">
    <text evidence="1">The sequence shown here is derived from an EMBL/GenBank/DDBJ whole genome shotgun (WGS) entry which is preliminary data.</text>
</comment>
<sequence>MSTRLEAGFLTPLPSEASAGLSQGHPCARLNQPPFRTIYVDEYALPGYITRIDMQFKVPLLKDCVVPPSLPKWVILNELLPAYFLLQDVQKLSAIFRALIFSSPRHDEVFVSIIFDPTTKLDISLIDCNFESFVTFHLESPKWNIGAESLLDQEDTCSHHTGPCPSPLTVNGGDDQSIRYCANGAFVHKNRNTITLEPWDMYQPPDNDEYAVCHTSLEVDLRHGHTTTLRVFQGGAEQRKVFFDLPRCPVRFSARLGEKHACMLIDHVCRWDEPTEMQKWLFYSFEEW</sequence>
<organism evidence="1 2">
    <name type="scientific">Blattamonas nauphoetae</name>
    <dbReference type="NCBI Taxonomy" id="2049346"/>
    <lineage>
        <taxon>Eukaryota</taxon>
        <taxon>Metamonada</taxon>
        <taxon>Preaxostyla</taxon>
        <taxon>Oxymonadida</taxon>
        <taxon>Blattamonas</taxon>
    </lineage>
</organism>
<protein>
    <submittedName>
        <fullName evidence="1">Uncharacterized protein</fullName>
    </submittedName>
</protein>
<dbReference type="EMBL" id="JARBJD010000039">
    <property type="protein sequence ID" value="KAK2958283.1"/>
    <property type="molecule type" value="Genomic_DNA"/>
</dbReference>
<keyword evidence="2" id="KW-1185">Reference proteome</keyword>
<evidence type="ECO:0000313" key="2">
    <source>
        <dbReference type="Proteomes" id="UP001281761"/>
    </source>
</evidence>
<accession>A0ABQ9Y3L4</accession>
<reference evidence="1 2" key="1">
    <citation type="journal article" date="2022" name="bioRxiv">
        <title>Genomics of Preaxostyla Flagellates Illuminates Evolutionary Transitions and the Path Towards Mitochondrial Loss.</title>
        <authorList>
            <person name="Novak L.V.F."/>
            <person name="Treitli S.C."/>
            <person name="Pyrih J."/>
            <person name="Halakuc P."/>
            <person name="Pipaliya S.V."/>
            <person name="Vacek V."/>
            <person name="Brzon O."/>
            <person name="Soukal P."/>
            <person name="Eme L."/>
            <person name="Dacks J.B."/>
            <person name="Karnkowska A."/>
            <person name="Elias M."/>
            <person name="Hampl V."/>
        </authorList>
    </citation>
    <scope>NUCLEOTIDE SEQUENCE [LARGE SCALE GENOMIC DNA]</scope>
    <source>
        <strain evidence="1">NAU3</strain>
        <tissue evidence="1">Gut</tissue>
    </source>
</reference>
<name>A0ABQ9Y3L4_9EUKA</name>
<proteinExistence type="predicted"/>